<keyword evidence="4" id="KW-1185">Reference proteome</keyword>
<feature type="domain" description="ImpA N-terminal" evidence="2">
    <location>
        <begin position="17"/>
        <end position="129"/>
    </location>
</feature>
<dbReference type="NCBIfam" id="TIGR03362">
    <property type="entry name" value="VI_chp_7"/>
    <property type="match status" value="1"/>
</dbReference>
<proteinExistence type="predicted"/>
<dbReference type="PANTHER" id="PTHR37024:SF3">
    <property type="entry name" value="TYPE VI SECRETION SYSTEM PROTEIN TSSA"/>
    <property type="match status" value="1"/>
</dbReference>
<keyword evidence="1" id="KW-0175">Coiled coil</keyword>
<dbReference type="RefSeq" id="WP_186680489.1">
    <property type="nucleotide sequence ID" value="NZ_CP077093.1"/>
</dbReference>
<dbReference type="InterPro" id="IPR017739">
    <property type="entry name" value="T6SS-assoc_VCA0119"/>
</dbReference>
<organism evidence="3 4">
    <name type="scientific">Pseudomonas vanderleydeniana</name>
    <dbReference type="NCBI Taxonomy" id="2745495"/>
    <lineage>
        <taxon>Bacteria</taxon>
        <taxon>Pseudomonadati</taxon>
        <taxon>Pseudomonadota</taxon>
        <taxon>Gammaproteobacteria</taxon>
        <taxon>Pseudomonadales</taxon>
        <taxon>Pseudomonadaceae</taxon>
        <taxon>Pseudomonas</taxon>
    </lineage>
</organism>
<protein>
    <submittedName>
        <fullName evidence="3">Type VI secretion system protein TssA</fullName>
    </submittedName>
</protein>
<dbReference type="InterPro" id="IPR010657">
    <property type="entry name" value="ImpA_N"/>
</dbReference>
<evidence type="ECO:0000259" key="2">
    <source>
        <dbReference type="Pfam" id="PF06812"/>
    </source>
</evidence>
<feature type="coiled-coil region" evidence="1">
    <location>
        <begin position="160"/>
        <end position="187"/>
    </location>
</feature>
<evidence type="ECO:0000256" key="1">
    <source>
        <dbReference type="SAM" id="Coils"/>
    </source>
</evidence>
<evidence type="ECO:0000313" key="3">
    <source>
        <dbReference type="EMBL" id="QXI30588.1"/>
    </source>
</evidence>
<dbReference type="KEGG" id="pvw:HU752_011845"/>
<accession>A0A9E6PQ89</accession>
<reference evidence="3 4" key="2">
    <citation type="journal article" date="2021" name="Microorganisms">
        <title>The Ever-Expanding Pseudomonas Genus: Description of 43 New Species and Partition of the Pseudomonas putida Group.</title>
        <authorList>
            <person name="Girard L."/>
            <person name="Lood C."/>
            <person name="Hofte M."/>
            <person name="Vandamme P."/>
            <person name="Rokni-Zadeh H."/>
            <person name="van Noort V."/>
            <person name="Lavigne R."/>
            <person name="De Mot R."/>
        </authorList>
    </citation>
    <scope>NUCLEOTIDE SEQUENCE [LARGE SCALE GENOMIC DNA]</scope>
    <source>
        <strain evidence="3 4">RW8P3</strain>
    </source>
</reference>
<dbReference type="Pfam" id="PF06812">
    <property type="entry name" value="ImpA_N"/>
    <property type="match status" value="1"/>
</dbReference>
<dbReference type="Proteomes" id="UP000634530">
    <property type="component" value="Chromosome"/>
</dbReference>
<name>A0A9E6PQ89_9PSED</name>
<sequence length="470" mass="52066">MSLVIEGPPQGVQALLLPIDPRQPAGHFDSEDETYQAIDLEMVKLGGLHEAGIDWAYVDSASCLYLGTQCKHFRVVGHLQAVWLRTRQWTHWVDALHLLAGMVGQFWSSAHPKPGPTGYPNKRKQVQRWLENLQQALPLLERSSFCEMHQASAQQALEALAQAAGDAKLEQEAIQSLQQKLERQDAQAAVPVIERVGPAAGAGLFSSVQILPPAREREQRRALLDMAEQINRQDPYDPAGYQLRRFGLWAHLSTAPAVTREGRTELTVVPRDIVEAYQQALAANALEPALLLRIERSVSASPYWLRGSYLAATVASRLAMEGVAAAIRQSCERFVCRLPVLTQLCFSDGTAFVDAQTQAWISGGDQATASDQTARELSGLRDELHDQLAREGIEVVLMRLQQLHSTSDDPRQRNYATVIAADLLASRGLSWLAGDLYASVARQMRELTAQAWEPALYRKVTNLDNGNRED</sequence>
<dbReference type="EMBL" id="CP077093">
    <property type="protein sequence ID" value="QXI30588.1"/>
    <property type="molecule type" value="Genomic_DNA"/>
</dbReference>
<gene>
    <name evidence="3" type="primary">tssA</name>
    <name evidence="3" type="ORF">HU752_011845</name>
</gene>
<reference evidence="3 4" key="1">
    <citation type="journal article" date="2020" name="Microorganisms">
        <title>Reliable Identification of Environmental Pseudomonas Isolates Using the rpoD Gene.</title>
        <authorList>
            <consortium name="The Broad Institute Genome Sequencing Platform"/>
            <person name="Girard L."/>
            <person name="Lood C."/>
            <person name="Rokni-Zadeh H."/>
            <person name="van Noort V."/>
            <person name="Lavigne R."/>
            <person name="De Mot R."/>
        </authorList>
    </citation>
    <scope>NUCLEOTIDE SEQUENCE [LARGE SCALE GENOMIC DNA]</scope>
    <source>
        <strain evidence="3 4">RW8P3</strain>
    </source>
</reference>
<dbReference type="PANTHER" id="PTHR37024">
    <property type="entry name" value="TYPE VI SECRETION SYSTEM DUF2094 AND IMPA-RELATED DOMAIN PROTEIN"/>
    <property type="match status" value="1"/>
</dbReference>
<dbReference type="AlphaFoldDB" id="A0A9E6PQ89"/>
<dbReference type="Pfam" id="PF16989">
    <property type="entry name" value="T6SS_VasJ"/>
    <property type="match status" value="1"/>
</dbReference>
<evidence type="ECO:0000313" key="4">
    <source>
        <dbReference type="Proteomes" id="UP000634530"/>
    </source>
</evidence>